<evidence type="ECO:0000256" key="7">
    <source>
        <dbReference type="ARBA" id="ARBA00022705"/>
    </source>
</evidence>
<evidence type="ECO:0000256" key="9">
    <source>
        <dbReference type="ARBA" id="ARBA00025611"/>
    </source>
</evidence>
<proteinExistence type="inferred from homology"/>
<dbReference type="EMBL" id="JAFBEV010000031">
    <property type="protein sequence ID" value="MBM7659024.1"/>
    <property type="molecule type" value="Genomic_DNA"/>
</dbReference>
<comment type="catalytic activity">
    <reaction evidence="10">
        <text>DNA(n) + a 2'-deoxyribonucleoside 5'-triphosphate = DNA(n+1) + diphosphate</text>
        <dbReference type="Rhea" id="RHEA:22508"/>
        <dbReference type="Rhea" id="RHEA-COMP:17339"/>
        <dbReference type="Rhea" id="RHEA-COMP:17340"/>
        <dbReference type="ChEBI" id="CHEBI:33019"/>
        <dbReference type="ChEBI" id="CHEBI:61560"/>
        <dbReference type="ChEBI" id="CHEBI:173112"/>
        <dbReference type="EC" id="2.7.7.7"/>
    </reaction>
</comment>
<evidence type="ECO:0000259" key="11">
    <source>
        <dbReference type="SMART" id="SM00481"/>
    </source>
</evidence>
<dbReference type="NCBIfam" id="NF004226">
    <property type="entry name" value="PRK05673.1"/>
    <property type="match status" value="1"/>
</dbReference>
<dbReference type="Pfam" id="PF17657">
    <property type="entry name" value="DNA_pol3_finger"/>
    <property type="match status" value="1"/>
</dbReference>
<dbReference type="Pfam" id="PF07733">
    <property type="entry name" value="DNA_pol3_alpha"/>
    <property type="match status" value="1"/>
</dbReference>
<dbReference type="RefSeq" id="WP_205007569.1">
    <property type="nucleotide sequence ID" value="NZ_CBCRXA010000029.1"/>
</dbReference>
<evidence type="ECO:0000256" key="6">
    <source>
        <dbReference type="ARBA" id="ARBA00022695"/>
    </source>
</evidence>
<reference evidence="12 13" key="1">
    <citation type="submission" date="2021-01" db="EMBL/GenBank/DDBJ databases">
        <title>Genomic Encyclopedia of Type Strains, Phase IV (KMG-IV): sequencing the most valuable type-strain genomes for metagenomic binning, comparative biology and taxonomic classification.</title>
        <authorList>
            <person name="Goeker M."/>
        </authorList>
    </citation>
    <scope>NUCLEOTIDE SEQUENCE [LARGE SCALE GENOMIC DNA]</scope>
    <source>
        <strain evidence="12 13">DSM 100968</strain>
    </source>
</reference>
<evidence type="ECO:0000256" key="4">
    <source>
        <dbReference type="ARBA" id="ARBA00019114"/>
    </source>
</evidence>
<dbReference type="InterPro" id="IPR040982">
    <property type="entry name" value="DNA_pol3_finger"/>
</dbReference>
<keyword evidence="8" id="KW-0239">DNA-directed DNA polymerase</keyword>
<comment type="similarity">
    <text evidence="2">Belongs to the DNA polymerase type-C family. DnaE subfamily.</text>
</comment>
<keyword evidence="6 12" id="KW-0548">Nucleotidyltransferase</keyword>
<protein>
    <recommendedName>
        <fullName evidence="4">DNA polymerase III subunit alpha</fullName>
        <ecNumber evidence="3">2.7.7.7</ecNumber>
    </recommendedName>
</protein>
<dbReference type="Pfam" id="PF02811">
    <property type="entry name" value="PHP"/>
    <property type="match status" value="1"/>
</dbReference>
<name>A0ABS2QB79_9BACL</name>
<dbReference type="Gene3D" id="1.10.150.870">
    <property type="match status" value="1"/>
</dbReference>
<gene>
    <name evidence="12" type="ORF">JOC27_002500</name>
</gene>
<dbReference type="InterPro" id="IPR041931">
    <property type="entry name" value="DNA_pol3_alpha_thumb_dom"/>
</dbReference>
<dbReference type="Proteomes" id="UP000823201">
    <property type="component" value="Unassembled WGS sequence"/>
</dbReference>
<dbReference type="SUPFAM" id="SSF89550">
    <property type="entry name" value="PHP domain-like"/>
    <property type="match status" value="1"/>
</dbReference>
<dbReference type="Gene3D" id="3.20.20.140">
    <property type="entry name" value="Metal-dependent hydrolases"/>
    <property type="match status" value="1"/>
</dbReference>
<organism evidence="12 13">
    <name type="scientific">Sporolactobacillus spathodeae</name>
    <dbReference type="NCBI Taxonomy" id="1465502"/>
    <lineage>
        <taxon>Bacteria</taxon>
        <taxon>Bacillati</taxon>
        <taxon>Bacillota</taxon>
        <taxon>Bacilli</taxon>
        <taxon>Bacillales</taxon>
        <taxon>Sporolactobacillaceae</taxon>
        <taxon>Sporolactobacillus</taxon>
    </lineage>
</organism>
<dbReference type="InterPro" id="IPR004013">
    <property type="entry name" value="PHP_dom"/>
</dbReference>
<comment type="subcellular location">
    <subcellularLocation>
        <location evidence="1">Cytoplasm</location>
    </subcellularLocation>
</comment>
<dbReference type="InterPro" id="IPR004365">
    <property type="entry name" value="NA-bd_OB_tRNA"/>
</dbReference>
<keyword evidence="7" id="KW-0235">DNA replication</keyword>
<dbReference type="Pfam" id="PF01336">
    <property type="entry name" value="tRNA_anti-codon"/>
    <property type="match status" value="1"/>
</dbReference>
<comment type="caution">
    <text evidence="12">The sequence shown here is derived from an EMBL/GenBank/DDBJ whole genome shotgun (WGS) entry which is preliminary data.</text>
</comment>
<dbReference type="InterPro" id="IPR016195">
    <property type="entry name" value="Pol/histidinol_Pase-like"/>
</dbReference>
<keyword evidence="13" id="KW-1185">Reference proteome</keyword>
<evidence type="ECO:0000256" key="3">
    <source>
        <dbReference type="ARBA" id="ARBA00012417"/>
    </source>
</evidence>
<evidence type="ECO:0000313" key="12">
    <source>
        <dbReference type="EMBL" id="MBM7659024.1"/>
    </source>
</evidence>
<dbReference type="GO" id="GO:0003887">
    <property type="term" value="F:DNA-directed DNA polymerase activity"/>
    <property type="evidence" value="ECO:0007669"/>
    <property type="project" value="UniProtKB-EC"/>
</dbReference>
<evidence type="ECO:0000313" key="13">
    <source>
        <dbReference type="Proteomes" id="UP000823201"/>
    </source>
</evidence>
<dbReference type="EC" id="2.7.7.7" evidence="3"/>
<dbReference type="InterPro" id="IPR003141">
    <property type="entry name" value="Pol/His_phosphatase_N"/>
</dbReference>
<evidence type="ECO:0000256" key="1">
    <source>
        <dbReference type="ARBA" id="ARBA00004496"/>
    </source>
</evidence>
<evidence type="ECO:0000256" key="8">
    <source>
        <dbReference type="ARBA" id="ARBA00022932"/>
    </source>
</evidence>
<dbReference type="Pfam" id="PF14579">
    <property type="entry name" value="HHH_6"/>
    <property type="match status" value="1"/>
</dbReference>
<dbReference type="SMART" id="SM00481">
    <property type="entry name" value="POLIIIAc"/>
    <property type="match status" value="1"/>
</dbReference>
<evidence type="ECO:0000256" key="2">
    <source>
        <dbReference type="ARBA" id="ARBA00009496"/>
    </source>
</evidence>
<comment type="function">
    <text evidence="9">DNA polymerase III is a complex, multichain enzyme responsible for most of the replicative synthesis in bacteria. This DNA polymerase also exhibits 3' to 5' exonuclease activity. The alpha chain is the DNA polymerase.</text>
</comment>
<sequence>MAFIPLHVHSEYSLLNSTCRIDQLVARAKEEGQQALAITDQNALYGVIPFYKACKAAGIHPVIGLSLSVGLMKGNTVRNAADKLFQGSIILLAKNNKGYRQLVALASKVQMKKEKYLNFSELSGHGEGVIALSGGQRGPVNQLLAYGAIEQAEKLAASFKNIFRDNFYLEYQPGCPLSELKALQNKLQLPLVATCAIHYLNPEDAETFACLRAIDKGTELTTELQTVQKEYWVYPKKSDYQTLFNGLDAGSIAITETIAAQCCVDFRFDQQRLPAFPLPDGARAKDVLHRACLNGLSRHYPQPTEVVMARMEKELAIIDQMGFNDYFLIVADLVDHARKSGIMPGPGRGSAAGSLVAFLLGITEVDPIQFDLLFERFLNPERVTMPDIDLDFPDEDRDKMIVYAYEKYGKEHVAQIITFGTFGARAAIRDAGRTLPIAPHLVDSIARLIPSAPKMTLEKAFQESQKLRNALDQSTDAAALFALARRLEGLPRHPSIHAAGVIFSDQPLSSLVPIQEGHDHFAITQFPMEVLESLGLLKIDFLGLRNLTFMRQVIDSANQRLAAGLSPQSIPTADRETYALLGRGDTTGVFQLESDGMRQVLRKLGPTDFEDIVAVIALYRPGPVQFIDQYIKRKHGEEAVHYPHPDLEPILKQTYGVLVYQEQIMQIAVHMAGYSLGQADILRRAVSKKKKMLLEQQQKDFLNGCQRNGYDQDTAARLFELIVRFADYGFNRSHAVAYSIIAYRMAYLKAHFPQVFMACHLSSVSGNPSKLIEGIREIRKMGIQLLPPSVNHSGRTFEPEDGAIRFGLNAIKNLGISAVDELIVERSSRGKYTSLYDFCQRVAMRKMNRKAIEFLIFAGAFDGLHADRAVLLATLDQAIRIGEEADQQVSGQVTLELSNDVQEAYIDVPPLSPQERMYYEKEALGMYLSEHPLARLRNQLPQALARLGSLTAWHENQKMTVAAWIETLKITRTRTGRSMAFLSLSDENGGCDAICFPAEFERWQNALKKDELVILEAKKAFNKDFDAQLIVLKAERLQSYLNRQQDVLFLRVDAAHHRPEILERLKQAIAKNSGMHRIVLHYNKGNRTIALDHAYTVDLAPRSVDSFRQLLGSENVRIRQSSIFS</sequence>
<dbReference type="InterPro" id="IPR011708">
    <property type="entry name" value="DNA_pol3_alpha_NTPase_dom"/>
</dbReference>
<dbReference type="NCBIfam" id="TIGR00594">
    <property type="entry name" value="polc"/>
    <property type="match status" value="1"/>
</dbReference>
<dbReference type="Gene3D" id="1.10.10.1600">
    <property type="entry name" value="Bacterial DNA polymerase III alpha subunit, thumb domain"/>
    <property type="match status" value="1"/>
</dbReference>
<evidence type="ECO:0000256" key="10">
    <source>
        <dbReference type="ARBA" id="ARBA00049244"/>
    </source>
</evidence>
<dbReference type="CDD" id="cd04485">
    <property type="entry name" value="DnaE_OBF"/>
    <property type="match status" value="1"/>
</dbReference>
<keyword evidence="5 12" id="KW-0808">Transferase</keyword>
<evidence type="ECO:0000256" key="5">
    <source>
        <dbReference type="ARBA" id="ARBA00022679"/>
    </source>
</evidence>
<accession>A0ABS2QB79</accession>
<dbReference type="PANTHER" id="PTHR32294:SF0">
    <property type="entry name" value="DNA POLYMERASE III SUBUNIT ALPHA"/>
    <property type="match status" value="1"/>
</dbReference>
<dbReference type="PANTHER" id="PTHR32294">
    <property type="entry name" value="DNA POLYMERASE III SUBUNIT ALPHA"/>
    <property type="match status" value="1"/>
</dbReference>
<feature type="domain" description="Polymerase/histidinol phosphatase N-terminal" evidence="11">
    <location>
        <begin position="4"/>
        <end position="71"/>
    </location>
</feature>
<dbReference type="InterPro" id="IPR004805">
    <property type="entry name" value="DnaE2/DnaE/PolC"/>
</dbReference>
<dbReference type="InterPro" id="IPR029460">
    <property type="entry name" value="DNAPol_HHH"/>
</dbReference>